<name>A0A4Z2FLM3_9TELE</name>
<evidence type="ECO:0000313" key="3">
    <source>
        <dbReference type="Proteomes" id="UP000314294"/>
    </source>
</evidence>
<organism evidence="2 3">
    <name type="scientific">Liparis tanakae</name>
    <name type="common">Tanaka's snailfish</name>
    <dbReference type="NCBI Taxonomy" id="230148"/>
    <lineage>
        <taxon>Eukaryota</taxon>
        <taxon>Metazoa</taxon>
        <taxon>Chordata</taxon>
        <taxon>Craniata</taxon>
        <taxon>Vertebrata</taxon>
        <taxon>Euteleostomi</taxon>
        <taxon>Actinopterygii</taxon>
        <taxon>Neopterygii</taxon>
        <taxon>Teleostei</taxon>
        <taxon>Neoteleostei</taxon>
        <taxon>Acanthomorphata</taxon>
        <taxon>Eupercaria</taxon>
        <taxon>Perciformes</taxon>
        <taxon>Cottioidei</taxon>
        <taxon>Cottales</taxon>
        <taxon>Liparidae</taxon>
        <taxon>Liparis</taxon>
    </lineage>
</organism>
<dbReference type="EMBL" id="SRLO01001081">
    <property type="protein sequence ID" value="TNN41780.1"/>
    <property type="molecule type" value="Genomic_DNA"/>
</dbReference>
<keyword evidence="3" id="KW-1185">Reference proteome</keyword>
<feature type="region of interest" description="Disordered" evidence="1">
    <location>
        <begin position="20"/>
        <end position="83"/>
    </location>
</feature>
<gene>
    <name evidence="2" type="ORF">EYF80_048061</name>
</gene>
<reference evidence="2 3" key="1">
    <citation type="submission" date="2019-03" db="EMBL/GenBank/DDBJ databases">
        <title>First draft genome of Liparis tanakae, snailfish: a comprehensive survey of snailfish specific genes.</title>
        <authorList>
            <person name="Kim W."/>
            <person name="Song I."/>
            <person name="Jeong J.-H."/>
            <person name="Kim D."/>
            <person name="Kim S."/>
            <person name="Ryu S."/>
            <person name="Song J.Y."/>
            <person name="Lee S.K."/>
        </authorList>
    </citation>
    <scope>NUCLEOTIDE SEQUENCE [LARGE SCALE GENOMIC DNA]</scope>
    <source>
        <tissue evidence="2">Muscle</tissue>
    </source>
</reference>
<evidence type="ECO:0000313" key="2">
    <source>
        <dbReference type="EMBL" id="TNN41780.1"/>
    </source>
</evidence>
<feature type="compositionally biased region" description="Gly residues" evidence="1">
    <location>
        <begin position="27"/>
        <end position="39"/>
    </location>
</feature>
<comment type="caution">
    <text evidence="2">The sequence shown here is derived from an EMBL/GenBank/DDBJ whole genome shotgun (WGS) entry which is preliminary data.</text>
</comment>
<accession>A0A4Z2FLM3</accession>
<dbReference type="Proteomes" id="UP000314294">
    <property type="component" value="Unassembled WGS sequence"/>
</dbReference>
<sequence length="100" mass="10317">MERRMKEFWGGEAAAKAERLFGKRDAGGGGGGGGGGDGPVGTAHHDDEREDPDETPKGRTSSSPHDLLALGEGGPANSRAMSPSEVERLLLAVELAVGFM</sequence>
<evidence type="ECO:0000256" key="1">
    <source>
        <dbReference type="SAM" id="MobiDB-lite"/>
    </source>
</evidence>
<dbReference type="AlphaFoldDB" id="A0A4Z2FLM3"/>
<protein>
    <submittedName>
        <fullName evidence="2">Uncharacterized protein</fullName>
    </submittedName>
</protein>
<proteinExistence type="predicted"/>